<name>I2PY27_9BACT</name>
<evidence type="ECO:0008006" key="4">
    <source>
        <dbReference type="Google" id="ProtNLM"/>
    </source>
</evidence>
<protein>
    <recommendedName>
        <fullName evidence="4">Chalcone isomerase domain-containing protein</fullName>
    </recommendedName>
</protein>
<reference evidence="3" key="1">
    <citation type="submission" date="2011-11" db="EMBL/GenBank/DDBJ databases">
        <title>Improved High-Quality Draft sequence of Desulfovibrio sp. U5L.</title>
        <authorList>
            <consortium name="US DOE Joint Genome Institute"/>
            <person name="Lucas S."/>
            <person name="Han J."/>
            <person name="Lapidus A."/>
            <person name="Cheng J.-F."/>
            <person name="Goodwin L."/>
            <person name="Pitluck S."/>
            <person name="Peters L."/>
            <person name="Ovchinnikova G."/>
            <person name="Held B."/>
            <person name="Detter J.C."/>
            <person name="Han C."/>
            <person name="Tapia R."/>
            <person name="Land M."/>
            <person name="Hauser L."/>
            <person name="Kyrpides N."/>
            <person name="Ivanova N."/>
            <person name="Pagani I."/>
            <person name="Gabster J."/>
            <person name="Walker C."/>
            <person name="Stolyar S."/>
            <person name="Stahl D."/>
            <person name="Arkin A."/>
            <person name="Dehal P."/>
            <person name="Hazen T."/>
            <person name="Woyke T."/>
        </authorList>
    </citation>
    <scope>NUCLEOTIDE SEQUENCE [LARGE SCALE GENOMIC DNA]</scope>
    <source>
        <strain evidence="3">U5L</strain>
    </source>
</reference>
<proteinExistence type="predicted"/>
<dbReference type="OrthoDB" id="5453048at2"/>
<evidence type="ECO:0000313" key="3">
    <source>
        <dbReference type="EMBL" id="EIG52433.1"/>
    </source>
</evidence>
<evidence type="ECO:0000256" key="2">
    <source>
        <dbReference type="SAM" id="SignalP"/>
    </source>
</evidence>
<feature type="signal peptide" evidence="2">
    <location>
        <begin position="1"/>
        <end position="23"/>
    </location>
</feature>
<sequence>MRGGFLALVAAMVATLVVLGSGAAAVARQAEGFGGLPFGSGRAKLGSFMTLKTVGDVEYAINLNERYRINGQAPAVFYAFAGGRLFAAYVRLDGVLSRDEMARRLSADFGRPAIAVEDGVEVLRWRRGDLKVKLKHDPAAGTLKLGYYSIAYGGPAAKALADPESANFDEISKAYEKNKTAKGVTLPKAPSVKGYSPYDDGVSDPAGSFSRQ</sequence>
<dbReference type="STRING" id="596152.DesU5LDRAFT_0729"/>
<dbReference type="eggNOG" id="ENOG50317US">
    <property type="taxonomic scope" value="Bacteria"/>
</dbReference>
<dbReference type="HOGENOM" id="CLU_1330174_0_0_7"/>
<accession>I2PY27</accession>
<feature type="region of interest" description="Disordered" evidence="1">
    <location>
        <begin position="186"/>
        <end position="212"/>
    </location>
</feature>
<dbReference type="EMBL" id="JH600068">
    <property type="protein sequence ID" value="EIG52433.1"/>
    <property type="molecule type" value="Genomic_DNA"/>
</dbReference>
<dbReference type="AlphaFoldDB" id="I2PY27"/>
<organism evidence="3">
    <name type="scientific">Desulfovibrio sp. U5L</name>
    <dbReference type="NCBI Taxonomy" id="596152"/>
    <lineage>
        <taxon>Bacteria</taxon>
        <taxon>Pseudomonadati</taxon>
        <taxon>Thermodesulfobacteriota</taxon>
        <taxon>Desulfovibrionia</taxon>
        <taxon>Desulfovibrionales</taxon>
        <taxon>Desulfovibrionaceae</taxon>
        <taxon>Desulfovibrio</taxon>
    </lineage>
</organism>
<gene>
    <name evidence="3" type="ORF">DesU5LDRAFT_0729</name>
</gene>
<evidence type="ECO:0000256" key="1">
    <source>
        <dbReference type="SAM" id="MobiDB-lite"/>
    </source>
</evidence>
<keyword evidence="2" id="KW-0732">Signal</keyword>
<feature type="chain" id="PRO_5003663378" description="Chalcone isomerase domain-containing protein" evidence="2">
    <location>
        <begin position="24"/>
        <end position="212"/>
    </location>
</feature>